<proteinExistence type="inferred from homology"/>
<dbReference type="Gene3D" id="1.20.1050.90">
    <property type="entry name" value="RecF/RecN/SMC, N-terminal domain"/>
    <property type="match status" value="1"/>
</dbReference>
<dbReference type="PANTHER" id="PTHR32182">
    <property type="entry name" value="DNA REPLICATION AND REPAIR PROTEIN RECF"/>
    <property type="match status" value="1"/>
</dbReference>
<keyword evidence="7" id="KW-0067">ATP-binding</keyword>
<dbReference type="HAMAP" id="MF_00365">
    <property type="entry name" value="RecF"/>
    <property type="match status" value="1"/>
</dbReference>
<dbReference type="GO" id="GO:0003697">
    <property type="term" value="F:single-stranded DNA binding"/>
    <property type="evidence" value="ECO:0007669"/>
    <property type="project" value="InterPro"/>
</dbReference>
<comment type="similarity">
    <text evidence="2">Belongs to the RecF family.</text>
</comment>
<dbReference type="PANTHER" id="PTHR32182:SF0">
    <property type="entry name" value="DNA REPLICATION AND REPAIR PROTEIN RECF"/>
    <property type="match status" value="1"/>
</dbReference>
<dbReference type="InterPro" id="IPR003395">
    <property type="entry name" value="RecF/RecN/SMC_N"/>
</dbReference>
<dbReference type="GO" id="GO:0006260">
    <property type="term" value="P:DNA replication"/>
    <property type="evidence" value="ECO:0007669"/>
    <property type="project" value="UniProtKB-KW"/>
</dbReference>
<dbReference type="GO" id="GO:0005524">
    <property type="term" value="F:ATP binding"/>
    <property type="evidence" value="ECO:0007669"/>
    <property type="project" value="UniProtKB-KW"/>
</dbReference>
<accession>A0A6J6F3E0</accession>
<dbReference type="InterPro" id="IPR001238">
    <property type="entry name" value="DNA-binding_RecF"/>
</dbReference>
<dbReference type="GO" id="GO:0005737">
    <property type="term" value="C:cytoplasm"/>
    <property type="evidence" value="ECO:0007669"/>
    <property type="project" value="UniProtKB-SubCell"/>
</dbReference>
<dbReference type="EMBL" id="CAEZUD010000001">
    <property type="protein sequence ID" value="CAB4582119.1"/>
    <property type="molecule type" value="Genomic_DNA"/>
</dbReference>
<evidence type="ECO:0000259" key="9">
    <source>
        <dbReference type="Pfam" id="PF02463"/>
    </source>
</evidence>
<organism evidence="10">
    <name type="scientific">freshwater metagenome</name>
    <dbReference type="NCBI Taxonomy" id="449393"/>
    <lineage>
        <taxon>unclassified sequences</taxon>
        <taxon>metagenomes</taxon>
        <taxon>ecological metagenomes</taxon>
    </lineage>
</organism>
<dbReference type="CDD" id="cd03242">
    <property type="entry name" value="ABC_RecF"/>
    <property type="match status" value="1"/>
</dbReference>
<dbReference type="PROSITE" id="PS00618">
    <property type="entry name" value="RECF_2"/>
    <property type="match status" value="1"/>
</dbReference>
<feature type="domain" description="RecF/RecN/SMC N-terminal" evidence="9">
    <location>
        <begin position="2"/>
        <end position="336"/>
    </location>
</feature>
<protein>
    <recommendedName>
        <fullName evidence="3">DNA replication and repair protein RecF</fullName>
    </recommendedName>
</protein>
<dbReference type="InterPro" id="IPR042174">
    <property type="entry name" value="RecF_2"/>
</dbReference>
<evidence type="ECO:0000256" key="7">
    <source>
        <dbReference type="ARBA" id="ARBA00022840"/>
    </source>
</evidence>
<dbReference type="Pfam" id="PF02463">
    <property type="entry name" value="SMC_N"/>
    <property type="match status" value="1"/>
</dbReference>
<evidence type="ECO:0000313" key="10">
    <source>
        <dbReference type="EMBL" id="CAB4582119.1"/>
    </source>
</evidence>
<keyword evidence="5" id="KW-0235">DNA replication</keyword>
<name>A0A6J6F3E0_9ZZZZ</name>
<dbReference type="GO" id="GO:0000731">
    <property type="term" value="P:DNA synthesis involved in DNA repair"/>
    <property type="evidence" value="ECO:0007669"/>
    <property type="project" value="TreeGrafter"/>
</dbReference>
<reference evidence="10" key="1">
    <citation type="submission" date="2020-05" db="EMBL/GenBank/DDBJ databases">
        <authorList>
            <person name="Chiriac C."/>
            <person name="Salcher M."/>
            <person name="Ghai R."/>
            <person name="Kavagutti S V."/>
        </authorList>
    </citation>
    <scope>NUCLEOTIDE SEQUENCE</scope>
</reference>
<dbReference type="GO" id="GO:0006302">
    <property type="term" value="P:double-strand break repair"/>
    <property type="evidence" value="ECO:0007669"/>
    <property type="project" value="TreeGrafter"/>
</dbReference>
<evidence type="ECO:0000256" key="2">
    <source>
        <dbReference type="ARBA" id="ARBA00008016"/>
    </source>
</evidence>
<dbReference type="AlphaFoldDB" id="A0A6J6F3E0"/>
<gene>
    <name evidence="10" type="ORF">UFOPK1778_00052</name>
</gene>
<dbReference type="SUPFAM" id="SSF52540">
    <property type="entry name" value="P-loop containing nucleoside triphosphate hydrolases"/>
    <property type="match status" value="1"/>
</dbReference>
<evidence type="ECO:0000256" key="5">
    <source>
        <dbReference type="ARBA" id="ARBA00022705"/>
    </source>
</evidence>
<evidence type="ECO:0000256" key="3">
    <source>
        <dbReference type="ARBA" id="ARBA00020170"/>
    </source>
</evidence>
<evidence type="ECO:0000256" key="4">
    <source>
        <dbReference type="ARBA" id="ARBA00022490"/>
    </source>
</evidence>
<dbReference type="Gene3D" id="3.40.50.300">
    <property type="entry name" value="P-loop containing nucleotide triphosphate hydrolases"/>
    <property type="match status" value="1"/>
</dbReference>
<dbReference type="InterPro" id="IPR018078">
    <property type="entry name" value="DNA-binding_RecF_CS"/>
</dbReference>
<sequence>MFISHLSLSTFRSYQKLELDLAPGISVFIGRNGEGKTNIVEAILYLSFLHSHRVSSDQPLVQLGAQSAYIRATTQLPDREILAELEINAEKANRARINQNPVRSQKELFGIVQAIYFSPEDLDLVRGDPSERRKFIDQVLILRSPRLAGVISDYERAVRQRNALLKSRAGNESLSSWDDQVAKFGGEIIAARLQTLNDFEPLFTETYREISSEKRAWIGYKSSIEEPTTNSEQNTKLILERMKVTRAAEMERGLTLTGPHRDDLLLHLGNHLVKGYASHGESWSIALSLKLATYQLLKNDGLSPILILDDVFSELDDQRRAQLIDLAKSAEQTLITVAVESDLPTELAGARFHVKSGSVSRDN</sequence>
<keyword evidence="8" id="KW-0238">DNA-binding</keyword>
<keyword evidence="4" id="KW-0963">Cytoplasm</keyword>
<comment type="subcellular location">
    <subcellularLocation>
        <location evidence="1">Cytoplasm</location>
    </subcellularLocation>
</comment>
<keyword evidence="6" id="KW-0547">Nucleotide-binding</keyword>
<dbReference type="NCBIfam" id="TIGR00611">
    <property type="entry name" value="recf"/>
    <property type="match status" value="1"/>
</dbReference>
<dbReference type="InterPro" id="IPR027417">
    <property type="entry name" value="P-loop_NTPase"/>
</dbReference>
<evidence type="ECO:0000256" key="8">
    <source>
        <dbReference type="ARBA" id="ARBA00023125"/>
    </source>
</evidence>
<dbReference type="PROSITE" id="PS00617">
    <property type="entry name" value="RECF_1"/>
    <property type="match status" value="1"/>
</dbReference>
<evidence type="ECO:0000256" key="6">
    <source>
        <dbReference type="ARBA" id="ARBA00022741"/>
    </source>
</evidence>
<evidence type="ECO:0000256" key="1">
    <source>
        <dbReference type="ARBA" id="ARBA00004496"/>
    </source>
</evidence>